<evidence type="ECO:0008006" key="3">
    <source>
        <dbReference type="Google" id="ProtNLM"/>
    </source>
</evidence>
<protein>
    <recommendedName>
        <fullName evidence="3">Superoxide dismutase copper/zinc binding domain-containing protein</fullName>
    </recommendedName>
</protein>
<dbReference type="SUPFAM" id="SSF49329">
    <property type="entry name" value="Cu,Zn superoxide dismutase-like"/>
    <property type="match status" value="3"/>
</dbReference>
<name>A0A974BW22_XENLA</name>
<dbReference type="AlphaFoldDB" id="A0A974BW22"/>
<dbReference type="PANTHER" id="PTHR20910">
    <property type="entry name" value="AGAP001623-PA"/>
    <property type="match status" value="1"/>
</dbReference>
<gene>
    <name evidence="1" type="ORF">XELAEV_18047897mg</name>
</gene>
<dbReference type="Gene3D" id="2.60.40.200">
    <property type="entry name" value="Superoxide dismutase, copper/zinc binding domain"/>
    <property type="match status" value="3"/>
</dbReference>
<proteinExistence type="predicted"/>
<dbReference type="PANTHER" id="PTHR20910:SF1">
    <property type="entry name" value="SUPEROXIDE DISMUTASE COPPER_ZINC BINDING DOMAIN-CONTAINING PROTEIN"/>
    <property type="match status" value="1"/>
</dbReference>
<dbReference type="EMBL" id="CM004483">
    <property type="protein sequence ID" value="OCT61867.1"/>
    <property type="molecule type" value="Genomic_DNA"/>
</dbReference>
<evidence type="ECO:0000313" key="1">
    <source>
        <dbReference type="EMBL" id="OCT61867.1"/>
    </source>
</evidence>
<reference evidence="2" key="1">
    <citation type="journal article" date="2016" name="Nature">
        <title>Genome evolution in the allotetraploid frog Xenopus laevis.</title>
        <authorList>
            <person name="Session A.M."/>
            <person name="Uno Y."/>
            <person name="Kwon T."/>
            <person name="Chapman J.A."/>
            <person name="Toyoda A."/>
            <person name="Takahashi S."/>
            <person name="Fukui A."/>
            <person name="Hikosaka A."/>
            <person name="Suzuki A."/>
            <person name="Kondo M."/>
            <person name="van Heeringen S.J."/>
            <person name="Quigley I."/>
            <person name="Heinz S."/>
            <person name="Ogino H."/>
            <person name="Ochi H."/>
            <person name="Hellsten U."/>
            <person name="Lyons J.B."/>
            <person name="Simakov O."/>
            <person name="Putnam N."/>
            <person name="Stites J."/>
            <person name="Kuroki Y."/>
            <person name="Tanaka T."/>
            <person name="Michiue T."/>
            <person name="Watanabe M."/>
            <person name="Bogdanovic O."/>
            <person name="Lister R."/>
            <person name="Georgiou G."/>
            <person name="Paranjpe S.S."/>
            <person name="van Kruijsbergen I."/>
            <person name="Shu S."/>
            <person name="Carlson J."/>
            <person name="Kinoshita T."/>
            <person name="Ohta Y."/>
            <person name="Mawaribuchi S."/>
            <person name="Jenkins J."/>
            <person name="Grimwood J."/>
            <person name="Schmutz J."/>
            <person name="Mitros T."/>
            <person name="Mozaffari S.V."/>
            <person name="Suzuki Y."/>
            <person name="Haramoto Y."/>
            <person name="Yamamoto T.S."/>
            <person name="Takagi C."/>
            <person name="Heald R."/>
            <person name="Miller K."/>
            <person name="Haudenschild C."/>
            <person name="Kitzman J."/>
            <person name="Nakayama T."/>
            <person name="Izutsu Y."/>
            <person name="Robert J."/>
            <person name="Fortriede J."/>
            <person name="Burns K."/>
            <person name="Lotay V."/>
            <person name="Karimi K."/>
            <person name="Yasuoka Y."/>
            <person name="Dichmann D.S."/>
            <person name="Flajnik M.F."/>
            <person name="Houston D.W."/>
            <person name="Shendure J."/>
            <person name="DuPasquier L."/>
            <person name="Vize P.D."/>
            <person name="Zorn A.M."/>
            <person name="Ito M."/>
            <person name="Marcotte E.M."/>
            <person name="Wallingford J.B."/>
            <person name="Ito Y."/>
            <person name="Asashima M."/>
            <person name="Ueno N."/>
            <person name="Matsuda Y."/>
            <person name="Veenstra G.J."/>
            <person name="Fujiyama A."/>
            <person name="Harland R.M."/>
            <person name="Taira M."/>
            <person name="Rokhsar D.S."/>
        </authorList>
    </citation>
    <scope>NUCLEOTIDE SEQUENCE [LARGE SCALE GENOMIC DNA]</scope>
    <source>
        <strain evidence="2">J</strain>
    </source>
</reference>
<dbReference type="InterPro" id="IPR053257">
    <property type="entry name" value="Cu-only_SOD"/>
</dbReference>
<dbReference type="InterPro" id="IPR036423">
    <property type="entry name" value="SOD-like_Cu/Zn_dom_sf"/>
</dbReference>
<dbReference type="GO" id="GO:0046872">
    <property type="term" value="F:metal ion binding"/>
    <property type="evidence" value="ECO:0007669"/>
    <property type="project" value="InterPro"/>
</dbReference>
<dbReference type="Proteomes" id="UP000694892">
    <property type="component" value="Chromosome 9_10S"/>
</dbReference>
<dbReference type="GO" id="GO:0006801">
    <property type="term" value="P:superoxide metabolic process"/>
    <property type="evidence" value="ECO:0007669"/>
    <property type="project" value="InterPro"/>
</dbReference>
<accession>A0A974BW22</accession>
<organism evidence="1 2">
    <name type="scientific">Xenopus laevis</name>
    <name type="common">African clawed frog</name>
    <dbReference type="NCBI Taxonomy" id="8355"/>
    <lineage>
        <taxon>Eukaryota</taxon>
        <taxon>Metazoa</taxon>
        <taxon>Chordata</taxon>
        <taxon>Craniata</taxon>
        <taxon>Vertebrata</taxon>
        <taxon>Euteleostomi</taxon>
        <taxon>Amphibia</taxon>
        <taxon>Batrachia</taxon>
        <taxon>Anura</taxon>
        <taxon>Pipoidea</taxon>
        <taxon>Pipidae</taxon>
        <taxon>Xenopodinae</taxon>
        <taxon>Xenopus</taxon>
        <taxon>Xenopus</taxon>
    </lineage>
</organism>
<evidence type="ECO:0000313" key="2">
    <source>
        <dbReference type="Proteomes" id="UP000694892"/>
    </source>
</evidence>
<sequence length="366" mass="39511">MSTGGNYKYECKYLNPLLWELGDYAARHTSITLTCPYATRYLFTDSYSSLTSPTSILGKALVIHGPDGAASRLACANIILQQPIEGKTGTWFGSGDAQGILTASQISDLDPTAINITFHELKNRTGGYHIHQLPVISCSMGPCSNSLIKGHFNSIGVNVSTSPPAGNGTDDEYEMGDISGRHGLLVGKDHLCANFLPDLKLGGDYVRAHANFNGTISGSISLVNTGDLSDGGSSDTIIFVDLLSTLENAYKSTNLQWYLPREAAGMEFYNPYEIPEQVNYTQGEKMCSSLNPLHCKVGDLTSKHGFISAGNRNLLTDINLPLTGNFTVIGKSLMLKTDALEPVSAQILPDVPVFPLYFPTVTPFNR</sequence>